<dbReference type="Pfam" id="PF02113">
    <property type="entry name" value="Peptidase_S13"/>
    <property type="match status" value="1"/>
</dbReference>
<dbReference type="GO" id="GO:0000270">
    <property type="term" value="P:peptidoglycan metabolic process"/>
    <property type="evidence" value="ECO:0007669"/>
    <property type="project" value="TreeGrafter"/>
</dbReference>
<sequence>MYAFIFVHKMVLQAMGYLAVRRALAALGLTLTTLLPGVACAQGAAGGALGLPAELAQAWKASKLPDEALSLVVQEVNGPRLVAINAKAPRNPASVMKLVTTWTALSELGPNYVWRTDFLTEPGARPDAHGVLTGPLYWRGGGDPQFLLQDLWTLLRELRLRGVKEISDLVVDRSIFGQVATDPGAFDGAPDRAYNASPDALMVGFGALRLLLTPDAAARKWVATVDPPLPGLRLEGAIQWADGRCKSGTDVTTQPVVTDQGITLRLAGSVPGACGEFSLYRLALSQQDYTDAVFRLLWRELGGNFKGKMRPGMVPADAVVLASHESPTLGEAIRVINKRSNNVMARALLLTLGAERGRRPATVASSEAVAKTLLSDQGLNMPELVIDNGAGLSRLARVSADSLASMLTLAWRSPVMPEYLASMAIAGVDGTVRRRMKGNGTLGMAHLKTGSLRDVRSLAGYVLGSSGKRYVVVSMVNHENADAVRKFDDALIAWLAEQ</sequence>
<dbReference type="EC" id="3.4.16.4" evidence="3"/>
<dbReference type="InterPro" id="IPR000667">
    <property type="entry name" value="Peptidase_S13"/>
</dbReference>
<dbReference type="PANTHER" id="PTHR30023:SF0">
    <property type="entry name" value="PENICILLIN-SENSITIVE CARBOXYPEPTIDASE A"/>
    <property type="match status" value="1"/>
</dbReference>
<dbReference type="AlphaFoldDB" id="A0A158M2S2"/>
<evidence type="ECO:0000313" key="4">
    <source>
        <dbReference type="Proteomes" id="UP000026682"/>
    </source>
</evidence>
<organism evidence="3 4">
    <name type="scientific">Bordetella holmesii CDC-H585-BH</name>
    <dbReference type="NCBI Taxonomy" id="1331206"/>
    <lineage>
        <taxon>Bacteria</taxon>
        <taxon>Pseudomonadati</taxon>
        <taxon>Pseudomonadota</taxon>
        <taxon>Betaproteobacteria</taxon>
        <taxon>Burkholderiales</taxon>
        <taxon>Alcaligenaceae</taxon>
        <taxon>Bordetella</taxon>
    </lineage>
</organism>
<dbReference type="Gene3D" id="3.50.80.20">
    <property type="entry name" value="D-Ala-D-Ala carboxypeptidase C, peptidase S13"/>
    <property type="match status" value="1"/>
</dbReference>
<accession>A0A158M2S2</accession>
<dbReference type="GO" id="GO:0009002">
    <property type="term" value="F:serine-type D-Ala-D-Ala carboxypeptidase activity"/>
    <property type="evidence" value="ECO:0007669"/>
    <property type="project" value="UniProtKB-EC"/>
</dbReference>
<comment type="similarity">
    <text evidence="1">Belongs to the peptidase S13 family.</text>
</comment>
<proteinExistence type="inferred from homology"/>
<dbReference type="InterPro" id="IPR012338">
    <property type="entry name" value="Beta-lactam/transpept-like"/>
</dbReference>
<dbReference type="PANTHER" id="PTHR30023">
    <property type="entry name" value="D-ALANYL-D-ALANINE CARBOXYPEPTIDASE"/>
    <property type="match status" value="1"/>
</dbReference>
<dbReference type="PATRIC" id="fig|1331206.3.peg.2707"/>
<dbReference type="Proteomes" id="UP000026682">
    <property type="component" value="Unassembled WGS sequence"/>
</dbReference>
<evidence type="ECO:0000256" key="2">
    <source>
        <dbReference type="ARBA" id="ARBA00022801"/>
    </source>
</evidence>
<name>A0A158M2S2_9BORD</name>
<keyword evidence="3" id="KW-0645">Protease</keyword>
<dbReference type="Gene3D" id="3.40.710.10">
    <property type="entry name" value="DD-peptidase/beta-lactamase superfamily"/>
    <property type="match status" value="1"/>
</dbReference>
<keyword evidence="3" id="KW-0121">Carboxypeptidase</keyword>
<evidence type="ECO:0000256" key="1">
    <source>
        <dbReference type="ARBA" id="ARBA00006096"/>
    </source>
</evidence>
<evidence type="ECO:0000313" key="3">
    <source>
        <dbReference type="EMBL" id="KAK88827.1"/>
    </source>
</evidence>
<keyword evidence="2 3" id="KW-0378">Hydrolase</keyword>
<dbReference type="SUPFAM" id="SSF56601">
    <property type="entry name" value="beta-lactamase/transpeptidase-like"/>
    <property type="match status" value="1"/>
</dbReference>
<dbReference type="PRINTS" id="PR00922">
    <property type="entry name" value="DADACBPTASE3"/>
</dbReference>
<dbReference type="STRING" id="35814.BBB42_07395"/>
<comment type="caution">
    <text evidence="3">The sequence shown here is derived from an EMBL/GenBank/DDBJ whole genome shotgun (WGS) entry which is preliminary data.</text>
</comment>
<dbReference type="EMBL" id="JFZZ01000110">
    <property type="protein sequence ID" value="KAK88827.1"/>
    <property type="molecule type" value="Genomic_DNA"/>
</dbReference>
<gene>
    <name evidence="3" type="primary">dacB</name>
    <name evidence="3" type="ORF">L497_0820</name>
</gene>
<reference evidence="3 4" key="1">
    <citation type="submission" date="2014-03" db="EMBL/GenBank/DDBJ databases">
        <title>Genome sequence of Bordetella holmseii.</title>
        <authorList>
            <person name="Harvill E."/>
            <person name="Goodfield L.L."/>
            <person name="Ivanov Y."/>
            <person name="Meyer J.A."/>
            <person name="Newth C."/>
            <person name="Cassiday P."/>
            <person name="Tondella M.L."/>
            <person name="Liao P."/>
            <person name="Zimmerman J."/>
            <person name="Meert K."/>
            <person name="Wessel D."/>
            <person name="Berger J."/>
            <person name="Dean J.M."/>
            <person name="Holubkov R."/>
            <person name="Burr J."/>
            <person name="Liu T."/>
            <person name="Brinkac L.M."/>
            <person name="Sanka R."/>
            <person name="Kim M."/>
            <person name="Losada L."/>
        </authorList>
    </citation>
    <scope>NUCLEOTIDE SEQUENCE [LARGE SCALE GENOMIC DNA]</scope>
    <source>
        <strain evidence="3 4">CDC-H585-BH</strain>
    </source>
</reference>
<dbReference type="GO" id="GO:0006508">
    <property type="term" value="P:proteolysis"/>
    <property type="evidence" value="ECO:0007669"/>
    <property type="project" value="InterPro"/>
</dbReference>
<protein>
    <submittedName>
        <fullName evidence="3">D-alanyl-D-alanine carboxypeptidase/D-alanyl-D-alanine-endopeptidase</fullName>
        <ecNumber evidence="3">3.4.16.4</ecNumber>
    </submittedName>
</protein>
<dbReference type="NCBIfam" id="TIGR00666">
    <property type="entry name" value="PBP4"/>
    <property type="match status" value="1"/>
</dbReference>